<organism evidence="2">
    <name type="scientific">Davidia involucrata</name>
    <name type="common">Dove tree</name>
    <dbReference type="NCBI Taxonomy" id="16924"/>
    <lineage>
        <taxon>Eukaryota</taxon>
        <taxon>Viridiplantae</taxon>
        <taxon>Streptophyta</taxon>
        <taxon>Embryophyta</taxon>
        <taxon>Tracheophyta</taxon>
        <taxon>Spermatophyta</taxon>
        <taxon>Magnoliopsida</taxon>
        <taxon>eudicotyledons</taxon>
        <taxon>Gunneridae</taxon>
        <taxon>Pentapetalae</taxon>
        <taxon>asterids</taxon>
        <taxon>Cornales</taxon>
        <taxon>Nyssaceae</taxon>
        <taxon>Davidia</taxon>
    </lineage>
</organism>
<dbReference type="PANTHER" id="PTHR33670:SF17">
    <property type="entry name" value="ANTHER-SPECIFIC PROLINE-RICH PROTEIN APG"/>
    <property type="match status" value="1"/>
</dbReference>
<feature type="compositionally biased region" description="Basic and acidic residues" evidence="1">
    <location>
        <begin position="78"/>
        <end position="103"/>
    </location>
</feature>
<feature type="region of interest" description="Disordered" evidence="1">
    <location>
        <begin position="20"/>
        <end position="57"/>
    </location>
</feature>
<evidence type="ECO:0000313" key="2">
    <source>
        <dbReference type="EMBL" id="MPA66580.1"/>
    </source>
</evidence>
<name>A0A5B7BCB2_DAVIN</name>
<gene>
    <name evidence="2" type="ORF">Din_036021</name>
</gene>
<proteinExistence type="predicted"/>
<accession>A0A5B7BCB2</accession>
<feature type="region of interest" description="Disordered" evidence="1">
    <location>
        <begin position="78"/>
        <end position="121"/>
    </location>
</feature>
<feature type="compositionally biased region" description="Low complexity" evidence="1">
    <location>
        <begin position="27"/>
        <end position="36"/>
    </location>
</feature>
<dbReference type="PANTHER" id="PTHR33670">
    <property type="entry name" value="SPLICING FACTOR, PROLINE- AND GLUTAMINE-RICH-LIKE"/>
    <property type="match status" value="1"/>
</dbReference>
<dbReference type="AlphaFoldDB" id="A0A5B7BCB2"/>
<dbReference type="EMBL" id="GHES01036021">
    <property type="protein sequence ID" value="MPA66580.1"/>
    <property type="molecule type" value="Transcribed_RNA"/>
</dbReference>
<protein>
    <submittedName>
        <fullName evidence="2">Uncharacterized protein</fullName>
    </submittedName>
</protein>
<reference evidence="2" key="1">
    <citation type="submission" date="2019-08" db="EMBL/GenBank/DDBJ databases">
        <title>Reference gene set and small RNA set construction with multiple tissues from Davidia involucrata Baill.</title>
        <authorList>
            <person name="Yang H."/>
            <person name="Zhou C."/>
            <person name="Li G."/>
            <person name="Wang J."/>
            <person name="Gao P."/>
            <person name="Wang M."/>
            <person name="Wang R."/>
            <person name="Zhao Y."/>
        </authorList>
    </citation>
    <scope>NUCLEOTIDE SEQUENCE</scope>
    <source>
        <tissue evidence="2">Mixed with DoveR01_LX</tissue>
    </source>
</reference>
<evidence type="ECO:0000256" key="1">
    <source>
        <dbReference type="SAM" id="MobiDB-lite"/>
    </source>
</evidence>
<sequence length="178" mass="19711">MGGVAVLQPQSCLKDTLIYSPMKYHQNPNPNSSPTRSNRRKRSPTRLHDKKNNTSKHTVVADFPAKNLVMGQVKILRRGEELKESPAAKDRASEVGEKKAKVEDSDDLVLSSTDRLGPEPEMVPKQARLTDFYAGSAIIASPPPSSLPFPAFFTKKCVLSKTDDATTDLRRILRLDLP</sequence>